<protein>
    <submittedName>
        <fullName evidence="1">Uncharacterized protein</fullName>
    </submittedName>
</protein>
<reference evidence="1" key="2">
    <citation type="submission" date="2023-06" db="EMBL/GenBank/DDBJ databases">
        <title>Long-read-based genome assembly of the green algal bacterivore Cymbomonas tetramitiformis.</title>
        <authorList>
            <person name="Gyaltshen Y."/>
            <person name="Rozenberg A."/>
            <person name="Paasch A."/>
            <person name="Burns J.A."/>
            <person name="Warring S."/>
            <person name="Larson R."/>
            <person name="Maurer-Alcala X."/>
            <person name="Dacks J."/>
            <person name="Kim E."/>
        </authorList>
    </citation>
    <scope>NUCLEOTIDE SEQUENCE</scope>
    <source>
        <strain evidence="1">PLY_AMNH</strain>
    </source>
</reference>
<sequence>MNADNVILDPRRILNRDESPQFLDYNTFKGNNIPKVGAVKGRSGISPGGLIPEDTSVFDDRIHEHEKFSTFALISNNACGVQTGKSLLARYKVLYRELSQRGVQFPVLEMTDNHESRYDEEVMEFCQRVGIMQWAEKSNTSGIFQALDQVNRQLHTEYNKGARELKHLRARQQEILFQRKVDISEIKISATDFISVMCKI</sequence>
<proteinExistence type="predicted"/>
<gene>
    <name evidence="1" type="ORF">CYMTET_30734</name>
    <name evidence="2" type="ORF">CYMTET_8102</name>
</gene>
<keyword evidence="3" id="KW-1185">Reference proteome</keyword>
<dbReference type="AlphaFoldDB" id="A0AAE0KTU4"/>
<evidence type="ECO:0000313" key="3">
    <source>
        <dbReference type="Proteomes" id="UP001190700"/>
    </source>
</evidence>
<reference evidence="1 3" key="1">
    <citation type="journal article" date="2015" name="Genome Biol. Evol.">
        <title>Comparative Genomics of a Bacterivorous Green Alga Reveals Evolutionary Causalities and Consequences of Phago-Mixotrophic Mode of Nutrition.</title>
        <authorList>
            <person name="Burns J.A."/>
            <person name="Paasch A."/>
            <person name="Narechania A."/>
            <person name="Kim E."/>
        </authorList>
    </citation>
    <scope>NUCLEOTIDE SEQUENCE [LARGE SCALE GENOMIC DNA]</scope>
    <source>
        <strain evidence="1">PLY_AMNH</strain>
    </source>
</reference>
<dbReference type="EMBL" id="LGRX02017880">
    <property type="protein sequence ID" value="KAK3260300.1"/>
    <property type="molecule type" value="Genomic_DNA"/>
</dbReference>
<name>A0AAE0KTU4_9CHLO</name>
<dbReference type="EMBL" id="LGRX02002411">
    <property type="protein sequence ID" value="KAK3284237.1"/>
    <property type="molecule type" value="Genomic_DNA"/>
</dbReference>
<organism evidence="1 3">
    <name type="scientific">Cymbomonas tetramitiformis</name>
    <dbReference type="NCBI Taxonomy" id="36881"/>
    <lineage>
        <taxon>Eukaryota</taxon>
        <taxon>Viridiplantae</taxon>
        <taxon>Chlorophyta</taxon>
        <taxon>Pyramimonadophyceae</taxon>
        <taxon>Pyramimonadales</taxon>
        <taxon>Pyramimonadaceae</taxon>
        <taxon>Cymbomonas</taxon>
    </lineage>
</organism>
<comment type="caution">
    <text evidence="1">The sequence shown here is derived from an EMBL/GenBank/DDBJ whole genome shotgun (WGS) entry which is preliminary data.</text>
</comment>
<evidence type="ECO:0000313" key="1">
    <source>
        <dbReference type="EMBL" id="KAK3260300.1"/>
    </source>
</evidence>
<evidence type="ECO:0000313" key="2">
    <source>
        <dbReference type="EMBL" id="KAK3284237.1"/>
    </source>
</evidence>
<dbReference type="Proteomes" id="UP001190700">
    <property type="component" value="Unassembled WGS sequence"/>
</dbReference>
<accession>A0AAE0KTU4</accession>